<dbReference type="FunFam" id="3.40.47.10:FF:000019">
    <property type="entry name" value="Polyketide synthase type I"/>
    <property type="match status" value="1"/>
</dbReference>
<dbReference type="Pfam" id="PF02801">
    <property type="entry name" value="Ketoacyl-synt_C"/>
    <property type="match status" value="1"/>
</dbReference>
<dbReference type="InterPro" id="IPR036736">
    <property type="entry name" value="ACP-like_sf"/>
</dbReference>
<evidence type="ECO:0000256" key="2">
    <source>
        <dbReference type="ARBA" id="ARBA00022450"/>
    </source>
</evidence>
<dbReference type="SMART" id="SM00823">
    <property type="entry name" value="PKS_PP"/>
    <property type="match status" value="1"/>
</dbReference>
<keyword evidence="2" id="KW-0596">Phosphopantetheine</keyword>
<keyword evidence="6" id="KW-0511">Multifunctional enzyme</keyword>
<evidence type="ECO:0000259" key="11">
    <source>
        <dbReference type="PROSITE" id="PS52019"/>
    </source>
</evidence>
<keyword evidence="3" id="KW-0597">Phosphoprotein</keyword>
<feature type="active site" description="Proton donor; for dehydratase activity" evidence="8">
    <location>
        <position position="1147"/>
    </location>
</feature>
<dbReference type="Pfam" id="PF08659">
    <property type="entry name" value="KR"/>
    <property type="match status" value="1"/>
</dbReference>
<dbReference type="InterPro" id="IPR014030">
    <property type="entry name" value="Ketoacyl_synth_N"/>
</dbReference>
<dbReference type="Gene3D" id="3.40.366.10">
    <property type="entry name" value="Malonyl-Coenzyme A Acyl Carrier Protein, domain 2"/>
    <property type="match status" value="1"/>
</dbReference>
<dbReference type="InterPro" id="IPR049552">
    <property type="entry name" value="PKS_DH_N"/>
</dbReference>
<proteinExistence type="predicted"/>
<dbReference type="Gene3D" id="3.10.129.110">
    <property type="entry name" value="Polyketide synthase dehydratase"/>
    <property type="match status" value="1"/>
</dbReference>
<dbReference type="GO" id="GO:0004312">
    <property type="term" value="F:fatty acid synthase activity"/>
    <property type="evidence" value="ECO:0007669"/>
    <property type="project" value="TreeGrafter"/>
</dbReference>
<dbReference type="InterPro" id="IPR016036">
    <property type="entry name" value="Malonyl_transacylase_ACP-bd"/>
</dbReference>
<dbReference type="SUPFAM" id="SSF52151">
    <property type="entry name" value="FabD/lysophospholipase-like"/>
    <property type="match status" value="1"/>
</dbReference>
<evidence type="ECO:0000259" key="10">
    <source>
        <dbReference type="PROSITE" id="PS52004"/>
    </source>
</evidence>
<organism evidence="12">
    <name type="scientific">Streptomyces seoulensis</name>
    <dbReference type="NCBI Taxonomy" id="73044"/>
    <lineage>
        <taxon>Bacteria</taxon>
        <taxon>Bacillati</taxon>
        <taxon>Actinomycetota</taxon>
        <taxon>Actinomycetes</taxon>
        <taxon>Kitasatosporales</taxon>
        <taxon>Streptomycetaceae</taxon>
        <taxon>Streptomyces</taxon>
    </lineage>
</organism>
<feature type="domain" description="PKS/mFAS DH" evidence="11">
    <location>
        <begin position="948"/>
        <end position="1226"/>
    </location>
</feature>
<keyword evidence="5" id="KW-0045">Antibiotic biosynthesis</keyword>
<dbReference type="Pfam" id="PF16197">
    <property type="entry name" value="KAsynt_C_assoc"/>
    <property type="match status" value="1"/>
</dbReference>
<accession>A0A5P2GIP4</accession>
<dbReference type="InterPro" id="IPR018201">
    <property type="entry name" value="Ketoacyl_synth_AS"/>
</dbReference>
<feature type="domain" description="Carrier" evidence="9">
    <location>
        <begin position="1694"/>
        <end position="1769"/>
    </location>
</feature>
<dbReference type="InterPro" id="IPR032821">
    <property type="entry name" value="PKS_assoc"/>
</dbReference>
<dbReference type="SUPFAM" id="SSF51735">
    <property type="entry name" value="NAD(P)-binding Rossmann-fold domains"/>
    <property type="match status" value="2"/>
</dbReference>
<keyword evidence="4" id="KW-0808">Transferase</keyword>
<feature type="region of interest" description="C-terminal hotdog fold" evidence="8">
    <location>
        <begin position="1087"/>
        <end position="1226"/>
    </location>
</feature>
<dbReference type="GO" id="GO:0006633">
    <property type="term" value="P:fatty acid biosynthetic process"/>
    <property type="evidence" value="ECO:0007669"/>
    <property type="project" value="InterPro"/>
</dbReference>
<evidence type="ECO:0000256" key="4">
    <source>
        <dbReference type="ARBA" id="ARBA00022679"/>
    </source>
</evidence>
<dbReference type="InterPro" id="IPR006162">
    <property type="entry name" value="Ppantetheine_attach_site"/>
</dbReference>
<dbReference type="InterPro" id="IPR036291">
    <property type="entry name" value="NAD(P)-bd_dom_sf"/>
</dbReference>
<dbReference type="InterPro" id="IPR013968">
    <property type="entry name" value="PKS_KR"/>
</dbReference>
<comment type="pathway">
    <text evidence="1">Antibiotic biosynthesis.</text>
</comment>
<dbReference type="SMART" id="SM00822">
    <property type="entry name" value="PKS_KR"/>
    <property type="match status" value="1"/>
</dbReference>
<dbReference type="CDD" id="cd00833">
    <property type="entry name" value="PKS"/>
    <property type="match status" value="1"/>
</dbReference>
<dbReference type="Pfam" id="PF00550">
    <property type="entry name" value="PP-binding"/>
    <property type="match status" value="1"/>
</dbReference>
<evidence type="ECO:0000256" key="7">
    <source>
        <dbReference type="ARBA" id="ARBA00023315"/>
    </source>
</evidence>
<dbReference type="InterPro" id="IPR020807">
    <property type="entry name" value="PKS_DH"/>
</dbReference>
<evidence type="ECO:0000256" key="1">
    <source>
        <dbReference type="ARBA" id="ARBA00004792"/>
    </source>
</evidence>
<dbReference type="PANTHER" id="PTHR43775:SF51">
    <property type="entry name" value="INACTIVE PHENOLPHTHIOCEROL SYNTHESIS POLYKETIDE SYNTHASE TYPE I PKS1-RELATED"/>
    <property type="match status" value="1"/>
</dbReference>
<dbReference type="EMBL" id="MK599163">
    <property type="protein sequence ID" value="QES95479.1"/>
    <property type="molecule type" value="Genomic_DNA"/>
</dbReference>
<dbReference type="PANTHER" id="PTHR43775">
    <property type="entry name" value="FATTY ACID SYNTHASE"/>
    <property type="match status" value="1"/>
</dbReference>
<dbReference type="SUPFAM" id="SSF47336">
    <property type="entry name" value="ACP-like"/>
    <property type="match status" value="1"/>
</dbReference>
<dbReference type="GO" id="GO:0033068">
    <property type="term" value="P:macrolide biosynthetic process"/>
    <property type="evidence" value="ECO:0007669"/>
    <property type="project" value="UniProtKB-ARBA"/>
</dbReference>
<dbReference type="InterPro" id="IPR020806">
    <property type="entry name" value="PKS_PP-bd"/>
</dbReference>
<keyword evidence="7" id="KW-0012">Acyltransferase</keyword>
<dbReference type="Pfam" id="PF14765">
    <property type="entry name" value="PS-DH"/>
    <property type="match status" value="1"/>
</dbReference>
<protein>
    <submittedName>
        <fullName evidence="12">Type I polyketide synthase</fullName>
    </submittedName>
</protein>
<dbReference type="Gene3D" id="3.30.70.3290">
    <property type="match status" value="1"/>
</dbReference>
<evidence type="ECO:0000313" key="12">
    <source>
        <dbReference type="EMBL" id="QES95479.1"/>
    </source>
</evidence>
<dbReference type="InterPro" id="IPR049900">
    <property type="entry name" value="PKS_mFAS_DH"/>
</dbReference>
<dbReference type="InterPro" id="IPR016039">
    <property type="entry name" value="Thiolase-like"/>
</dbReference>
<dbReference type="Pfam" id="PF22953">
    <property type="entry name" value="SpnB_Rossmann"/>
    <property type="match status" value="1"/>
</dbReference>
<dbReference type="SMART" id="SM00826">
    <property type="entry name" value="PKS_DH"/>
    <property type="match status" value="1"/>
</dbReference>
<dbReference type="CDD" id="cd08956">
    <property type="entry name" value="KR_3_FAS_SDR_x"/>
    <property type="match status" value="1"/>
</dbReference>
<dbReference type="InterPro" id="IPR049551">
    <property type="entry name" value="PKS_DH_C"/>
</dbReference>
<evidence type="ECO:0000259" key="9">
    <source>
        <dbReference type="PROSITE" id="PS50075"/>
    </source>
</evidence>
<evidence type="ECO:0000256" key="5">
    <source>
        <dbReference type="ARBA" id="ARBA00023194"/>
    </source>
</evidence>
<dbReference type="InterPro" id="IPR020841">
    <property type="entry name" value="PKS_Beta-ketoAc_synthase_dom"/>
</dbReference>
<feature type="domain" description="Ketosynthase family 3 (KS3)" evidence="10">
    <location>
        <begin position="34"/>
        <end position="464"/>
    </location>
</feature>
<dbReference type="SMART" id="SM00827">
    <property type="entry name" value="PKS_AT"/>
    <property type="match status" value="1"/>
</dbReference>
<dbReference type="Gene3D" id="1.10.1200.10">
    <property type="entry name" value="ACP-like"/>
    <property type="match status" value="1"/>
</dbReference>
<dbReference type="PROSITE" id="PS52019">
    <property type="entry name" value="PKS_MFAS_DH"/>
    <property type="match status" value="1"/>
</dbReference>
<dbReference type="InterPro" id="IPR014031">
    <property type="entry name" value="Ketoacyl_synth_C"/>
</dbReference>
<dbReference type="SUPFAM" id="SSF53901">
    <property type="entry name" value="Thiolase-like"/>
    <property type="match status" value="1"/>
</dbReference>
<dbReference type="InterPro" id="IPR050091">
    <property type="entry name" value="PKS_NRPS_Biosynth_Enz"/>
</dbReference>
<dbReference type="SMART" id="SM00825">
    <property type="entry name" value="PKS_KS"/>
    <property type="match status" value="1"/>
</dbReference>
<dbReference type="InterPro" id="IPR057326">
    <property type="entry name" value="KR_dom"/>
</dbReference>
<dbReference type="InterPro" id="IPR014043">
    <property type="entry name" value="Acyl_transferase_dom"/>
</dbReference>
<dbReference type="Gene3D" id="3.40.50.720">
    <property type="entry name" value="NAD(P)-binding Rossmann-like Domain"/>
    <property type="match status" value="1"/>
</dbReference>
<feature type="region of interest" description="N-terminal hotdog fold" evidence="8">
    <location>
        <begin position="948"/>
        <end position="1073"/>
    </location>
</feature>
<evidence type="ECO:0000256" key="6">
    <source>
        <dbReference type="ARBA" id="ARBA00023268"/>
    </source>
</evidence>
<dbReference type="InterPro" id="IPR009081">
    <property type="entry name" value="PP-bd_ACP"/>
</dbReference>
<dbReference type="PROSITE" id="PS00606">
    <property type="entry name" value="KS3_1"/>
    <property type="match status" value="1"/>
</dbReference>
<dbReference type="InterPro" id="IPR042104">
    <property type="entry name" value="PKS_dehydratase_sf"/>
</dbReference>
<reference evidence="12" key="1">
    <citation type="submission" date="2019-03" db="EMBL/GenBank/DDBJ databases">
        <title>Discovery of unique skeleton ansamycins by genome mining and heterologous expression of a silent ansamycin biosynthetic gene cluster.</title>
        <authorList>
            <person name="Liu S."/>
        </authorList>
    </citation>
    <scope>NUCLEOTIDE SEQUENCE</scope>
    <source>
        <strain evidence="12">A01</strain>
    </source>
</reference>
<dbReference type="Pfam" id="PF00109">
    <property type="entry name" value="ketoacyl-synt"/>
    <property type="match status" value="1"/>
</dbReference>
<dbReference type="PROSITE" id="PS52004">
    <property type="entry name" value="KS3_2"/>
    <property type="match status" value="1"/>
</dbReference>
<name>A0A5P2GIP4_STRSO</name>
<dbReference type="Pfam" id="PF21089">
    <property type="entry name" value="PKS_DH_N"/>
    <property type="match status" value="1"/>
</dbReference>
<dbReference type="InterPro" id="IPR055123">
    <property type="entry name" value="SpnB-like_Rossmann"/>
</dbReference>
<evidence type="ECO:0000256" key="3">
    <source>
        <dbReference type="ARBA" id="ARBA00022553"/>
    </source>
</evidence>
<dbReference type="Gene3D" id="3.40.47.10">
    <property type="match status" value="1"/>
</dbReference>
<evidence type="ECO:0000256" key="8">
    <source>
        <dbReference type="PROSITE-ProRule" id="PRU01363"/>
    </source>
</evidence>
<dbReference type="GO" id="GO:0031177">
    <property type="term" value="F:phosphopantetheine binding"/>
    <property type="evidence" value="ECO:0007669"/>
    <property type="project" value="InterPro"/>
</dbReference>
<feature type="active site" description="Proton acceptor; for dehydratase activity" evidence="8">
    <location>
        <position position="980"/>
    </location>
</feature>
<dbReference type="InterPro" id="IPR016035">
    <property type="entry name" value="Acyl_Trfase/lysoPLipase"/>
</dbReference>
<dbReference type="GO" id="GO:0004315">
    <property type="term" value="F:3-oxoacyl-[acyl-carrier-protein] synthase activity"/>
    <property type="evidence" value="ECO:0007669"/>
    <property type="project" value="InterPro"/>
</dbReference>
<dbReference type="InterPro" id="IPR001227">
    <property type="entry name" value="Ac_transferase_dom_sf"/>
</dbReference>
<dbReference type="PROSITE" id="PS00012">
    <property type="entry name" value="PHOSPHOPANTETHEINE"/>
    <property type="match status" value="1"/>
</dbReference>
<dbReference type="Pfam" id="PF00698">
    <property type="entry name" value="Acyl_transf_1"/>
    <property type="match status" value="1"/>
</dbReference>
<dbReference type="PROSITE" id="PS50075">
    <property type="entry name" value="CARRIER"/>
    <property type="match status" value="1"/>
</dbReference>
<dbReference type="SUPFAM" id="SSF55048">
    <property type="entry name" value="Probable ACP-binding domain of malonyl-CoA ACP transacylase"/>
    <property type="match status" value="1"/>
</dbReference>
<sequence length="1773" mass="184167">MASSENAVVEALRAALIENERLSNENKKVRDRLSEPIAIVGMACRFPGGVSSPEDLWELVASGVDGISGFPEDRGWDLASLYHPDPEHLGTSYCREGGFLRDAAEFDAGFFGISPREALAMDPQQRLTLETSWEALERAGIDPATLRGKPVGVFIGEMYHDYANGVTDRTSGVPEGVSDYLMLGGAGSVLSGRVSYVLGLEGPAVTLDTACSSSLVTLHLGVQSLRSGESSLALAGGVTVMAGPDAFIGFSRQRGLAADGRCKSFAAAADGTGWAEGVGVLVLERLSDAVRNGHKVLAVVRGSAVNQDGASNGLTAPNGPSQQRVIRHALTNAGLVATDVDAVEAHGTGTVLGDPIEAQAVIATYGQGRDAEHPFWLGSLKSNIGHTQAAAGVAGVIKMVQAMRHGVLPRTLHVDEPTPQVDWSAGAVELLTEARAWPETGRPRRAAVSGFGVSGTNAHVILEQAPDQAPPSAAEDRPVCDSAVPVPLLVSGRGQAALAGQAGRLAEFLTEHTERELVGVAQSLTSTRGALTDRAVVVATDRDEAVSALEALARGESAPGLITAGGPAVKDGRLGVLFSGQGSQWVGMARGLYERFGVFRAAFDAACEVLDARLAGCVEFAVADVVFGTAGTAGSAGVAGLLDRTVYAQAGLFAVETALFRLVESWGVCPDVVGGHSVGEVVAAHVAGVLSLEDAGALVAARGRLMDALPEGGVMVSVAAGEEEVAALLPSGVAIAAVNGPRSVVISGAGADVLAVAEGLAGRGHRTRRLRVSHAFHSALMEPMLEEFGGVVAGLVFKSPRVAMVSNVSGRLVDAEVVTRPGYWVEHVRSTVRFAEGVGALRGAEVSTVLELGPDAVLSGMGVECWPEGGGVFVPALRRGGDEVRSLVEAVARLHVRGVLVDWRVLVGGGGGWPVELPTYAFQRQRFWLASGGGSGDPVGLGLAGVGHPMLGAVVEVPASGGVLFVSRWSSGSFPWLADHAVAGTVLVPGAAFVDLVVRAGDEVGCGLLGELVIEAPLVLPERGGVQVRVALGKVDESGQRTVEVHSRAEDAGPGTPWTRHVSGRLAPEVAHADFELTQWPPAGAVPVEGAAERAYTDMAETGYGYGPAFRGLSRVWTRGEEVFAELVLPEEAGKPDGFGVHPALLDACFHAGGFRTDTAGQEPRLVLPFAWNDVRIYATGATALRVHLSFPGPDTITVRMADGTGAPVASVESLVSRAVRSDQVRAGSGVVNDQLFRVAWGPTSVKHRGGSLDAVSVATAEDVRALAAETEVPGILLLDVVGDEPADAAEVRDLAGQVLEVVQAWAAEPALADSRLLAVTHGAVAVEGEDAPVDLAAAAVGGLLRSAQAENPTRILLIDTDDSEESLRVLPDVLASRELYVALREGVVLAPRLVRAVDAAAADGGRELDRDGTVLVTGGTGALGAVAARHVIEAHGVRNVLLVSRRGEQAPGAAQLRDELTALGANVRVAACDVADREATAALLASIPAEAPLTAVVHTAGVTDDGVITALTPRRLDTVFRPKVDAALVLDELTRDLDLAAFVLYSSAAGTIGNPGQGNYAAANAFLDALAQRRRAAGLPATSLAWGWWGKSSELSGHLDEVDLKRINRLGIVAFTDEEGMELLDTALRAPDAVLVPAKFDFAAMHAQLEPGHLPLMFRGLLKAGRRLAQDEASGVGKLAEELAGATDAERERIVLDMVQREAVAIIGYASADDFGPETGLFDIGYDSLTAVELRNRLSELTGLRLPPGFAFEYPSAKELAEQLLERLDAAR</sequence>